<dbReference type="InterPro" id="IPR004619">
    <property type="entry name" value="Type_III_PanK"/>
</dbReference>
<dbReference type="NCBIfam" id="TIGR00671">
    <property type="entry name" value="baf"/>
    <property type="match status" value="1"/>
</dbReference>
<evidence type="ECO:0000256" key="3">
    <source>
        <dbReference type="ARBA" id="ARBA00004496"/>
    </source>
</evidence>
<evidence type="ECO:0000256" key="12">
    <source>
        <dbReference type="ARBA" id="ARBA00022958"/>
    </source>
</evidence>
<comment type="subcellular location">
    <subcellularLocation>
        <location evidence="3 16">Cytoplasm</location>
    </subcellularLocation>
</comment>
<dbReference type="GO" id="GO:0004594">
    <property type="term" value="F:pantothenate kinase activity"/>
    <property type="evidence" value="ECO:0007669"/>
    <property type="project" value="UniProtKB-EC"/>
</dbReference>
<evidence type="ECO:0000256" key="1">
    <source>
        <dbReference type="ARBA" id="ARBA00001206"/>
    </source>
</evidence>
<comment type="caution">
    <text evidence="17">The sequence shown here is derived from an EMBL/GenBank/DDBJ whole genome shotgun (WGS) entry which is preliminary data.</text>
</comment>
<comment type="pathway">
    <text evidence="4 16">Cofactor biosynthesis; coenzyme A biosynthesis; CoA from (R)-pantothenate: step 1/5.</text>
</comment>
<evidence type="ECO:0000256" key="4">
    <source>
        <dbReference type="ARBA" id="ARBA00005225"/>
    </source>
</evidence>
<evidence type="ECO:0000256" key="2">
    <source>
        <dbReference type="ARBA" id="ARBA00001958"/>
    </source>
</evidence>
<dbReference type="EC" id="2.7.1.33" evidence="6 16"/>
<dbReference type="Pfam" id="PF03309">
    <property type="entry name" value="Pan_kinase"/>
    <property type="match status" value="1"/>
</dbReference>
<comment type="cofactor">
    <cofactor evidence="2">
        <name>K(+)</name>
        <dbReference type="ChEBI" id="CHEBI:29103"/>
    </cofactor>
</comment>
<comment type="subunit">
    <text evidence="5 16">Homodimer.</text>
</comment>
<keyword evidence="7 16" id="KW-0963">Cytoplasm</keyword>
<dbReference type="EMBL" id="JBHTIT010000002">
    <property type="protein sequence ID" value="MFD0950916.1"/>
    <property type="molecule type" value="Genomic_DNA"/>
</dbReference>
<keyword evidence="13 16" id="KW-0173">Coenzyme A biosynthesis</keyword>
<dbReference type="RefSeq" id="WP_379072209.1">
    <property type="nucleotide sequence ID" value="NZ_JBHTIT010000002.1"/>
</dbReference>
<comment type="cofactor">
    <cofactor evidence="16">
        <name>NH4(+)</name>
        <dbReference type="ChEBI" id="CHEBI:28938"/>
    </cofactor>
    <cofactor evidence="16">
        <name>K(+)</name>
        <dbReference type="ChEBI" id="CHEBI:29103"/>
    </cofactor>
    <text evidence="16">A monovalent cation. Ammonium or potassium.</text>
</comment>
<evidence type="ECO:0000256" key="7">
    <source>
        <dbReference type="ARBA" id="ARBA00022490"/>
    </source>
</evidence>
<evidence type="ECO:0000256" key="5">
    <source>
        <dbReference type="ARBA" id="ARBA00011738"/>
    </source>
</evidence>
<name>A0ABW3HJG2_9GAMM</name>
<evidence type="ECO:0000313" key="18">
    <source>
        <dbReference type="Proteomes" id="UP001597044"/>
    </source>
</evidence>
<dbReference type="PANTHER" id="PTHR34265:SF1">
    <property type="entry name" value="TYPE III PANTOTHENATE KINASE"/>
    <property type="match status" value="1"/>
</dbReference>
<proteinExistence type="inferred from homology"/>
<dbReference type="HAMAP" id="MF_01274">
    <property type="entry name" value="Pantothen_kinase_3"/>
    <property type="match status" value="1"/>
</dbReference>
<dbReference type="Proteomes" id="UP001597044">
    <property type="component" value="Unassembled WGS sequence"/>
</dbReference>
<evidence type="ECO:0000256" key="6">
    <source>
        <dbReference type="ARBA" id="ARBA00012102"/>
    </source>
</evidence>
<feature type="active site" description="Proton acceptor" evidence="16">
    <location>
        <position position="97"/>
    </location>
</feature>
<dbReference type="PANTHER" id="PTHR34265">
    <property type="entry name" value="TYPE III PANTOTHENATE KINASE"/>
    <property type="match status" value="1"/>
</dbReference>
<feature type="binding site" evidence="16">
    <location>
        <position position="115"/>
    </location>
    <ligand>
        <name>K(+)</name>
        <dbReference type="ChEBI" id="CHEBI:29103"/>
    </ligand>
</feature>
<keyword evidence="9 16" id="KW-0547">Nucleotide-binding</keyword>
<dbReference type="SUPFAM" id="SSF53067">
    <property type="entry name" value="Actin-like ATPase domain"/>
    <property type="match status" value="2"/>
</dbReference>
<feature type="binding site" evidence="16">
    <location>
        <position position="169"/>
    </location>
    <ligand>
        <name>substrate</name>
    </ligand>
</feature>
<evidence type="ECO:0000256" key="15">
    <source>
        <dbReference type="ARBA" id="ARBA00040883"/>
    </source>
</evidence>
<comment type="function">
    <text evidence="16">Catalyzes the phosphorylation of pantothenate (Pan), the first step in CoA biosynthesis.</text>
</comment>
<reference evidence="18" key="1">
    <citation type="journal article" date="2019" name="Int. J. Syst. Evol. Microbiol.">
        <title>The Global Catalogue of Microorganisms (GCM) 10K type strain sequencing project: providing services to taxonomists for standard genome sequencing and annotation.</title>
        <authorList>
            <consortium name="The Broad Institute Genomics Platform"/>
            <consortium name="The Broad Institute Genome Sequencing Center for Infectious Disease"/>
            <person name="Wu L."/>
            <person name="Ma J."/>
        </authorList>
    </citation>
    <scope>NUCLEOTIDE SEQUENCE [LARGE SCALE GENOMIC DNA]</scope>
    <source>
        <strain evidence="18">CCUG 63419</strain>
    </source>
</reference>
<sequence length="240" mass="26019">MKLLIDLGNTRLKACAHGESLQLVGEIVDNHTLAVWLERNATSITVVAIASVAARESYQLVSSTLKSYLPSIQVFRLQYDAGLLATSYEFPEQLGIDRWLALLPFAKRGEAVVIDAGTACTIDVLSNSKHQGGYILPGLRLQRDVLAQQTAAVSFPRSQLGEVRLGLSTGECVSHGSLRALVTLANDVGEEFGQTVERASLYITGGDAPYFEGHLEAEKRPLLVFEGMLIALDHLIEGNK</sequence>
<keyword evidence="18" id="KW-1185">Reference proteome</keyword>
<feature type="binding site" evidence="16">
    <location>
        <begin position="95"/>
        <end position="98"/>
    </location>
    <ligand>
        <name>substrate</name>
    </ligand>
</feature>
<evidence type="ECO:0000256" key="16">
    <source>
        <dbReference type="HAMAP-Rule" id="MF_01274"/>
    </source>
</evidence>
<organism evidence="17 18">
    <name type="scientific">Paraperlucidibaca wandonensis</name>
    <dbReference type="NCBI Taxonomy" id="1268273"/>
    <lineage>
        <taxon>Bacteria</taxon>
        <taxon>Pseudomonadati</taxon>
        <taxon>Pseudomonadota</taxon>
        <taxon>Gammaproteobacteria</taxon>
        <taxon>Moraxellales</taxon>
        <taxon>Moraxellaceae</taxon>
        <taxon>Paraperlucidibaca</taxon>
    </lineage>
</organism>
<evidence type="ECO:0000313" key="17">
    <source>
        <dbReference type="EMBL" id="MFD0950916.1"/>
    </source>
</evidence>
<keyword evidence="16" id="KW-0479">Metal-binding</keyword>
<dbReference type="InterPro" id="IPR043129">
    <property type="entry name" value="ATPase_NBD"/>
</dbReference>
<gene>
    <name evidence="16" type="primary">coaX</name>
    <name evidence="17" type="ORF">ACFQ0F_11055</name>
</gene>
<protein>
    <recommendedName>
        <fullName evidence="15 16">Type III pantothenate kinase</fullName>
        <ecNumber evidence="6 16">2.7.1.33</ecNumber>
    </recommendedName>
    <alternativeName>
        <fullName evidence="16">PanK-III</fullName>
    </alternativeName>
    <alternativeName>
        <fullName evidence="16">Pantothenic acid kinase</fullName>
    </alternativeName>
</protein>
<comment type="similarity">
    <text evidence="14 16">Belongs to the type III pantothenate kinase family.</text>
</comment>
<feature type="binding site" evidence="16">
    <location>
        <position position="118"/>
    </location>
    <ligand>
        <name>ATP</name>
        <dbReference type="ChEBI" id="CHEBI:30616"/>
    </ligand>
</feature>
<feature type="binding site" evidence="16">
    <location>
        <position position="88"/>
    </location>
    <ligand>
        <name>substrate</name>
    </ligand>
</feature>
<evidence type="ECO:0000256" key="8">
    <source>
        <dbReference type="ARBA" id="ARBA00022679"/>
    </source>
</evidence>
<evidence type="ECO:0000256" key="13">
    <source>
        <dbReference type="ARBA" id="ARBA00022993"/>
    </source>
</evidence>
<evidence type="ECO:0000256" key="9">
    <source>
        <dbReference type="ARBA" id="ARBA00022741"/>
    </source>
</evidence>
<feature type="binding site" evidence="16">
    <location>
        <begin position="6"/>
        <end position="13"/>
    </location>
    <ligand>
        <name>ATP</name>
        <dbReference type="ChEBI" id="CHEBI:30616"/>
    </ligand>
</feature>
<keyword evidence="11 16" id="KW-0067">ATP-binding</keyword>
<evidence type="ECO:0000256" key="14">
    <source>
        <dbReference type="ARBA" id="ARBA00038036"/>
    </source>
</evidence>
<keyword evidence="8 16" id="KW-0808">Transferase</keyword>
<evidence type="ECO:0000256" key="10">
    <source>
        <dbReference type="ARBA" id="ARBA00022777"/>
    </source>
</evidence>
<dbReference type="CDD" id="cd24015">
    <property type="entry name" value="ASKHA_NBD_PanK-III"/>
    <property type="match status" value="1"/>
</dbReference>
<keyword evidence="10 16" id="KW-0418">Kinase</keyword>
<comment type="catalytic activity">
    <reaction evidence="1 16">
        <text>(R)-pantothenate + ATP = (R)-4'-phosphopantothenate + ADP + H(+)</text>
        <dbReference type="Rhea" id="RHEA:16373"/>
        <dbReference type="ChEBI" id="CHEBI:10986"/>
        <dbReference type="ChEBI" id="CHEBI:15378"/>
        <dbReference type="ChEBI" id="CHEBI:29032"/>
        <dbReference type="ChEBI" id="CHEBI:30616"/>
        <dbReference type="ChEBI" id="CHEBI:456216"/>
        <dbReference type="EC" id="2.7.1.33"/>
    </reaction>
</comment>
<keyword evidence="12 16" id="KW-0630">Potassium</keyword>
<accession>A0ABW3HJG2</accession>
<dbReference type="Gene3D" id="3.30.420.40">
    <property type="match status" value="2"/>
</dbReference>
<evidence type="ECO:0000256" key="11">
    <source>
        <dbReference type="ARBA" id="ARBA00022840"/>
    </source>
</evidence>